<dbReference type="OrthoDB" id="7424408at2"/>
<organism evidence="2 3">
    <name type="scientific">Brevundimonas viscosa</name>
    <dbReference type="NCBI Taxonomy" id="871741"/>
    <lineage>
        <taxon>Bacteria</taxon>
        <taxon>Pseudomonadati</taxon>
        <taxon>Pseudomonadota</taxon>
        <taxon>Alphaproteobacteria</taxon>
        <taxon>Caulobacterales</taxon>
        <taxon>Caulobacteraceae</taxon>
        <taxon>Brevundimonas</taxon>
    </lineage>
</organism>
<evidence type="ECO:0008006" key="4">
    <source>
        <dbReference type="Google" id="ProtNLM"/>
    </source>
</evidence>
<name>A0A1I6NPW5_9CAUL</name>
<dbReference type="EMBL" id="FOZV01000001">
    <property type="protein sequence ID" value="SFS29933.1"/>
    <property type="molecule type" value="Genomic_DNA"/>
</dbReference>
<keyword evidence="3" id="KW-1185">Reference proteome</keyword>
<accession>A0A1I6NPW5</accession>
<sequence>MSRRLFRSLFAALLLALAAGPAWAEVTLTFYAHPGARIRGGELLFPHAFVHAVGVLDDTGEPVDWAAGFTAKNPGPQLLFARGAGVVLEPDPRYVGEGRPYLSLTVDDAVYRALRARADWWNGPEGSVYDLRRRNCITFIADLARLAGLQTAGEPSMKPGTFLEATAALNPAAAWTGGSPEFAARPDTVPPVVVVPAPAAATGL</sequence>
<evidence type="ECO:0000256" key="1">
    <source>
        <dbReference type="SAM" id="SignalP"/>
    </source>
</evidence>
<dbReference type="RefSeq" id="WP_092306104.1">
    <property type="nucleotide sequence ID" value="NZ_FOZV01000001.1"/>
</dbReference>
<proteinExistence type="predicted"/>
<dbReference type="Proteomes" id="UP000198788">
    <property type="component" value="Unassembled WGS sequence"/>
</dbReference>
<keyword evidence="1" id="KW-0732">Signal</keyword>
<dbReference type="AlphaFoldDB" id="A0A1I6NPW5"/>
<reference evidence="3" key="1">
    <citation type="submission" date="2016-10" db="EMBL/GenBank/DDBJ databases">
        <authorList>
            <person name="Varghese N."/>
            <person name="Submissions S."/>
        </authorList>
    </citation>
    <scope>NUCLEOTIDE SEQUENCE [LARGE SCALE GENOMIC DNA]</scope>
    <source>
        <strain evidence="3">CGMCC 1.10683</strain>
    </source>
</reference>
<evidence type="ECO:0000313" key="3">
    <source>
        <dbReference type="Proteomes" id="UP000198788"/>
    </source>
</evidence>
<feature type="chain" id="PRO_5011636484" description="DUF4105 domain-containing protein" evidence="1">
    <location>
        <begin position="25"/>
        <end position="204"/>
    </location>
</feature>
<feature type="signal peptide" evidence="1">
    <location>
        <begin position="1"/>
        <end position="24"/>
    </location>
</feature>
<evidence type="ECO:0000313" key="2">
    <source>
        <dbReference type="EMBL" id="SFS29933.1"/>
    </source>
</evidence>
<dbReference type="STRING" id="871741.SAMN05192570_0304"/>
<protein>
    <recommendedName>
        <fullName evidence="4">DUF4105 domain-containing protein</fullName>
    </recommendedName>
</protein>
<gene>
    <name evidence="2" type="ORF">SAMN05192570_0304</name>
</gene>